<accession>X0Z0B4</accession>
<dbReference type="GO" id="GO:0004040">
    <property type="term" value="F:amidase activity"/>
    <property type="evidence" value="ECO:0007669"/>
    <property type="project" value="InterPro"/>
</dbReference>
<keyword evidence="1" id="KW-0378">Hydrolase</keyword>
<dbReference type="PANTHER" id="PTHR33308:SF9">
    <property type="entry name" value="PEPTIDOGLYCAN HYDROLASE FLGJ"/>
    <property type="match status" value="1"/>
</dbReference>
<evidence type="ECO:0000259" key="2">
    <source>
        <dbReference type="Pfam" id="PF01832"/>
    </source>
</evidence>
<organism evidence="3">
    <name type="scientific">marine sediment metagenome</name>
    <dbReference type="NCBI Taxonomy" id="412755"/>
    <lineage>
        <taxon>unclassified sequences</taxon>
        <taxon>metagenomes</taxon>
        <taxon>ecological metagenomes</taxon>
    </lineage>
</organism>
<dbReference type="Gene3D" id="1.10.530.10">
    <property type="match status" value="1"/>
</dbReference>
<evidence type="ECO:0000256" key="1">
    <source>
        <dbReference type="ARBA" id="ARBA00022801"/>
    </source>
</evidence>
<dbReference type="EMBL" id="BARS01050881">
    <property type="protein sequence ID" value="GAG52097.1"/>
    <property type="molecule type" value="Genomic_DNA"/>
</dbReference>
<sequence>YGIPVSIQFAQAIYESGAGRSNIAKQSCNHFGIRCGDKWDGEKYYSKTGCWREYENVGLSWVDHAAYIANYYPNAMYKPWEFYKGLEGYGESGYWKKICKIVKKYKLYKYDSICK</sequence>
<comment type="caution">
    <text evidence="3">The sequence shown here is derived from an EMBL/GenBank/DDBJ whole genome shotgun (WGS) entry which is preliminary data.</text>
</comment>
<dbReference type="InterPro" id="IPR002901">
    <property type="entry name" value="MGlyc_endo_b_GlcNAc-like_dom"/>
</dbReference>
<protein>
    <recommendedName>
        <fullName evidence="2">Mannosyl-glycoprotein endo-beta-N-acetylglucosamidase-like domain-containing protein</fullName>
    </recommendedName>
</protein>
<gene>
    <name evidence="3" type="ORF">S01H1_75884</name>
</gene>
<reference evidence="3" key="1">
    <citation type="journal article" date="2014" name="Front. Microbiol.">
        <title>High frequency of phylogenetically diverse reductive dehalogenase-homologous genes in deep subseafloor sedimentary metagenomes.</title>
        <authorList>
            <person name="Kawai M."/>
            <person name="Futagami T."/>
            <person name="Toyoda A."/>
            <person name="Takaki Y."/>
            <person name="Nishi S."/>
            <person name="Hori S."/>
            <person name="Arai W."/>
            <person name="Tsubouchi T."/>
            <person name="Morono Y."/>
            <person name="Uchiyama I."/>
            <person name="Ito T."/>
            <person name="Fujiyama A."/>
            <person name="Inagaki F."/>
            <person name="Takami H."/>
        </authorList>
    </citation>
    <scope>NUCLEOTIDE SEQUENCE</scope>
    <source>
        <strain evidence="3">Expedition CK06-06</strain>
    </source>
</reference>
<dbReference type="AlphaFoldDB" id="X0Z0B4"/>
<dbReference type="PANTHER" id="PTHR33308">
    <property type="entry name" value="PEPTIDOGLYCAN HYDROLASE FLGJ"/>
    <property type="match status" value="1"/>
</dbReference>
<evidence type="ECO:0000313" key="3">
    <source>
        <dbReference type="EMBL" id="GAG52097.1"/>
    </source>
</evidence>
<dbReference type="Pfam" id="PF01832">
    <property type="entry name" value="Glucosaminidase"/>
    <property type="match status" value="1"/>
</dbReference>
<feature type="domain" description="Mannosyl-glycoprotein endo-beta-N-acetylglucosamidase-like" evidence="2">
    <location>
        <begin position="1"/>
        <end position="107"/>
    </location>
</feature>
<feature type="non-terminal residue" evidence="3">
    <location>
        <position position="1"/>
    </location>
</feature>
<dbReference type="InterPro" id="IPR051056">
    <property type="entry name" value="Glycosyl_Hydrolase_73"/>
</dbReference>
<proteinExistence type="predicted"/>
<name>X0Z0B4_9ZZZZ</name>